<feature type="compositionally biased region" description="Pro residues" evidence="1">
    <location>
        <begin position="524"/>
        <end position="535"/>
    </location>
</feature>
<feature type="transmembrane region" description="Helical" evidence="2">
    <location>
        <begin position="57"/>
        <end position="75"/>
    </location>
</feature>
<feature type="compositionally biased region" description="Pro residues" evidence="1">
    <location>
        <begin position="1"/>
        <end position="16"/>
    </location>
</feature>
<gene>
    <name evidence="5" type="ORF">HDF08_003019</name>
</gene>
<evidence type="ECO:0000313" key="6">
    <source>
        <dbReference type="Proteomes" id="UP000564385"/>
    </source>
</evidence>
<dbReference type="Pfam" id="PF18917">
    <property type="entry name" value="LiaI-LiaF-like_TM1"/>
    <property type="match status" value="1"/>
</dbReference>
<dbReference type="AlphaFoldDB" id="A0A852VGZ6"/>
<sequence>MGSYPPPPYPPPPGPPYGGDWKYQRRVLKEQARAQRDMAKAQRDAYRYQARSLRRSSILGPLLLITIGILFLLVQTGRVAAHSLWDWYARFWPILLVGAGIIMLLEWAYDQYMQSDDTQPRYRRRLGGGVFSLLLILGITGIVFSSVRNGNGHSYMLNGLNLNQDNLDEFLGDKHESDQTLSQTFPANSGFTVDNPRGDISISGTSDDNQIHIAVHKAVYTRSDSDADSKAQKLSPTLTNTGDSLALSIPTIDGTRADLTISLPATAPLVITANHGDVHVSAIKAPLQVTANHGNIELTGITGPVITHVNNSDSDLSAHSVSGPLTIQGRGHDTTLSDLSGPVTMSGDFFGTTHFERIRGPIKFHTSRTDLQFARLDGEIDISHSDISASEAVGPLTLTAGNRNVTLDRIAGDVTVTNRNGSVDLTSAPPLGNVTVENRNGSVNLTLPEQAGFAYQLDATNGDIESDFSDIKIPDGGLQKKTVSGTSGKGGPLFHISTSQGDISLKKGSVMPLPPLPPMPKITVMPLPPLSPMMPPEARQAIQDAKQEEREGKQEAEQAKREAKQEADEAKREAKQQADEAKREADEAKREAKQAADEAKREAKQQKDQNQ</sequence>
<feature type="region of interest" description="Disordered" evidence="1">
    <location>
        <begin position="524"/>
        <end position="611"/>
    </location>
</feature>
<keyword evidence="2" id="KW-0812">Transmembrane</keyword>
<evidence type="ECO:0008006" key="7">
    <source>
        <dbReference type="Google" id="ProtNLM"/>
    </source>
</evidence>
<dbReference type="InterPro" id="IPR025164">
    <property type="entry name" value="Toastrack_DUF4097"/>
</dbReference>
<evidence type="ECO:0000259" key="3">
    <source>
        <dbReference type="Pfam" id="PF13349"/>
    </source>
</evidence>
<feature type="region of interest" description="Disordered" evidence="1">
    <location>
        <begin position="1"/>
        <end position="21"/>
    </location>
</feature>
<accession>A0A852VGZ6</accession>
<evidence type="ECO:0000313" key="5">
    <source>
        <dbReference type="EMBL" id="NYF90917.1"/>
    </source>
</evidence>
<feature type="compositionally biased region" description="Basic and acidic residues" evidence="1">
    <location>
        <begin position="545"/>
        <end position="611"/>
    </location>
</feature>
<evidence type="ECO:0000256" key="2">
    <source>
        <dbReference type="SAM" id="Phobius"/>
    </source>
</evidence>
<feature type="domain" description="DUF4097" evidence="3">
    <location>
        <begin position="206"/>
        <end position="505"/>
    </location>
</feature>
<dbReference type="EMBL" id="JACCCU010000002">
    <property type="protein sequence ID" value="NYF90917.1"/>
    <property type="molecule type" value="Genomic_DNA"/>
</dbReference>
<feature type="domain" description="LiaI-LiaF-like transmembrane region" evidence="4">
    <location>
        <begin position="58"/>
        <end position="104"/>
    </location>
</feature>
<comment type="caution">
    <text evidence="5">The sequence shown here is derived from an EMBL/GenBank/DDBJ whole genome shotgun (WGS) entry which is preliminary data.</text>
</comment>
<dbReference type="CDD" id="cd06503">
    <property type="entry name" value="ATP-synt_Fo_b"/>
    <property type="match status" value="1"/>
</dbReference>
<protein>
    <recommendedName>
        <fullName evidence="7">Adhesin domain-containing protein</fullName>
    </recommendedName>
</protein>
<evidence type="ECO:0000259" key="4">
    <source>
        <dbReference type="Pfam" id="PF18917"/>
    </source>
</evidence>
<proteinExistence type="predicted"/>
<dbReference type="Pfam" id="PF13349">
    <property type="entry name" value="DUF4097"/>
    <property type="match status" value="1"/>
</dbReference>
<dbReference type="InterPro" id="IPR043726">
    <property type="entry name" value="LiaI-LiaF-like_TM1"/>
</dbReference>
<keyword evidence="2" id="KW-0472">Membrane</keyword>
<keyword evidence="2" id="KW-1133">Transmembrane helix</keyword>
<reference evidence="5 6" key="1">
    <citation type="submission" date="2020-07" db="EMBL/GenBank/DDBJ databases">
        <title>Genomic Encyclopedia of Type Strains, Phase IV (KMG-V): Genome sequencing to study the core and pangenomes of soil and plant-associated prokaryotes.</title>
        <authorList>
            <person name="Whitman W."/>
        </authorList>
    </citation>
    <scope>NUCLEOTIDE SEQUENCE [LARGE SCALE GENOMIC DNA]</scope>
    <source>
        <strain evidence="5 6">M8UP22</strain>
    </source>
</reference>
<dbReference type="Proteomes" id="UP000564385">
    <property type="component" value="Unassembled WGS sequence"/>
</dbReference>
<name>A0A852VGZ6_9BACT</name>
<feature type="transmembrane region" description="Helical" evidence="2">
    <location>
        <begin position="87"/>
        <end position="105"/>
    </location>
</feature>
<evidence type="ECO:0000256" key="1">
    <source>
        <dbReference type="SAM" id="MobiDB-lite"/>
    </source>
</evidence>
<feature type="transmembrane region" description="Helical" evidence="2">
    <location>
        <begin position="126"/>
        <end position="147"/>
    </location>
</feature>
<organism evidence="5 6">
    <name type="scientific">Tunturiibacter lichenicola</name>
    <dbReference type="NCBI Taxonomy" id="2051959"/>
    <lineage>
        <taxon>Bacteria</taxon>
        <taxon>Pseudomonadati</taxon>
        <taxon>Acidobacteriota</taxon>
        <taxon>Terriglobia</taxon>
        <taxon>Terriglobales</taxon>
        <taxon>Acidobacteriaceae</taxon>
        <taxon>Tunturiibacter</taxon>
    </lineage>
</organism>